<dbReference type="CDD" id="cd00077">
    <property type="entry name" value="HDc"/>
    <property type="match status" value="1"/>
</dbReference>
<dbReference type="InterPro" id="IPR037522">
    <property type="entry name" value="HD_GYP_dom"/>
</dbReference>
<reference evidence="2" key="1">
    <citation type="submission" date="2020-12" db="EMBL/GenBank/DDBJ databases">
        <title>M. sibirica DSM 26468T genome.</title>
        <authorList>
            <person name="Thieme N."/>
            <person name="Rettenmaier R."/>
            <person name="Zverlov V."/>
            <person name="Liebl W."/>
        </authorList>
    </citation>
    <scope>NUCLEOTIDE SEQUENCE</scope>
    <source>
        <strain evidence="2">DSM 26468</strain>
    </source>
</reference>
<dbReference type="Pfam" id="PF13487">
    <property type="entry name" value="HD_5"/>
    <property type="match status" value="1"/>
</dbReference>
<dbReference type="SMART" id="SM00471">
    <property type="entry name" value="HDc"/>
    <property type="match status" value="1"/>
</dbReference>
<evidence type="ECO:0000313" key="2">
    <source>
        <dbReference type="EMBL" id="MBH1939909.1"/>
    </source>
</evidence>
<organism evidence="2 3">
    <name type="scientific">Mobilitalea sibirica</name>
    <dbReference type="NCBI Taxonomy" id="1462919"/>
    <lineage>
        <taxon>Bacteria</taxon>
        <taxon>Bacillati</taxon>
        <taxon>Bacillota</taxon>
        <taxon>Clostridia</taxon>
        <taxon>Lachnospirales</taxon>
        <taxon>Lachnospiraceae</taxon>
        <taxon>Mobilitalea</taxon>
    </lineage>
</organism>
<accession>A0A8J7GXH8</accession>
<dbReference type="NCBIfam" id="TIGR00277">
    <property type="entry name" value="HDIG"/>
    <property type="match status" value="1"/>
</dbReference>
<comment type="caution">
    <text evidence="2">The sequence shown here is derived from an EMBL/GenBank/DDBJ whole genome shotgun (WGS) entry which is preliminary data.</text>
</comment>
<feature type="domain" description="HD-GYP" evidence="1">
    <location>
        <begin position="4"/>
        <end position="196"/>
    </location>
</feature>
<dbReference type="Proteomes" id="UP000623269">
    <property type="component" value="Unassembled WGS sequence"/>
</dbReference>
<dbReference type="PROSITE" id="PS51832">
    <property type="entry name" value="HD_GYP"/>
    <property type="match status" value="1"/>
</dbReference>
<proteinExistence type="predicted"/>
<dbReference type="Gene3D" id="1.10.3210.10">
    <property type="entry name" value="Hypothetical protein af1432"/>
    <property type="match status" value="1"/>
</dbReference>
<dbReference type="RefSeq" id="WP_197660123.1">
    <property type="nucleotide sequence ID" value="NZ_JAEAGR010000002.1"/>
</dbReference>
<sequence>MEVERTLFRKYVVHSLNDLKSRCNYLFSHCLNVSNITVSIGKRLDNGQVELNALELAGILHDIGKTRICSEILNKTGELTSDEWQTIKRHPEIGYVMLVNIEGMSKIAEGILFHHEQYDGSGYPLGLKGGQIPLFSRIIAVADAYDAMTANRPYRKKMTSKAAIEELIRCSGRQFDPEIVKVFLQAYNNHEIMYTM</sequence>
<protein>
    <submittedName>
        <fullName evidence="2">HD-GYP domain-containing protein</fullName>
    </submittedName>
</protein>
<evidence type="ECO:0000313" key="3">
    <source>
        <dbReference type="Proteomes" id="UP000623269"/>
    </source>
</evidence>
<gene>
    <name evidence="2" type="ORF">I5677_03245</name>
</gene>
<keyword evidence="3" id="KW-1185">Reference proteome</keyword>
<dbReference type="AlphaFoldDB" id="A0A8J7GXH8"/>
<dbReference type="InterPro" id="IPR006675">
    <property type="entry name" value="HDIG_dom"/>
</dbReference>
<dbReference type="PANTHER" id="PTHR43155:SF2">
    <property type="entry name" value="CYCLIC DI-GMP PHOSPHODIESTERASE PA4108"/>
    <property type="match status" value="1"/>
</dbReference>
<dbReference type="EMBL" id="JAEAGR010000002">
    <property type="protein sequence ID" value="MBH1939909.1"/>
    <property type="molecule type" value="Genomic_DNA"/>
</dbReference>
<dbReference type="PANTHER" id="PTHR43155">
    <property type="entry name" value="CYCLIC DI-GMP PHOSPHODIESTERASE PA4108-RELATED"/>
    <property type="match status" value="1"/>
</dbReference>
<dbReference type="SUPFAM" id="SSF109604">
    <property type="entry name" value="HD-domain/PDEase-like"/>
    <property type="match status" value="1"/>
</dbReference>
<evidence type="ECO:0000259" key="1">
    <source>
        <dbReference type="PROSITE" id="PS51832"/>
    </source>
</evidence>
<name>A0A8J7GXH8_9FIRM</name>
<dbReference type="InterPro" id="IPR003607">
    <property type="entry name" value="HD/PDEase_dom"/>
</dbReference>